<keyword evidence="2" id="KW-0812">Transmembrane</keyword>
<dbReference type="PANTHER" id="PTHR45427:SF1">
    <property type="entry name" value="MUCIN-15"/>
    <property type="match status" value="1"/>
</dbReference>
<keyword evidence="2" id="KW-0472">Membrane</keyword>
<keyword evidence="4" id="KW-1185">Reference proteome</keyword>
<dbReference type="OrthoDB" id="9950822at2759"/>
<proteinExistence type="predicted"/>
<accession>A0A7K6D5N2</accession>
<feature type="non-terminal residue" evidence="3">
    <location>
        <position position="287"/>
    </location>
</feature>
<name>A0A7K6D5N2_9PASS</name>
<reference evidence="3 4" key="1">
    <citation type="submission" date="2019-09" db="EMBL/GenBank/DDBJ databases">
        <title>Bird 10,000 Genomes (B10K) Project - Family phase.</title>
        <authorList>
            <person name="Zhang G."/>
        </authorList>
    </citation>
    <scope>NUCLEOTIDE SEQUENCE [LARGE SCALE GENOMIC DNA]</scope>
    <source>
        <strain evidence="3">B10K-DU-029-52</strain>
    </source>
</reference>
<dbReference type="Proteomes" id="UP000571324">
    <property type="component" value="Unassembled WGS sequence"/>
</dbReference>
<feature type="compositionally biased region" description="Polar residues" evidence="1">
    <location>
        <begin position="143"/>
        <end position="174"/>
    </location>
</feature>
<keyword evidence="2" id="KW-1133">Transmembrane helix</keyword>
<feature type="region of interest" description="Disordered" evidence="1">
    <location>
        <begin position="143"/>
        <end position="185"/>
    </location>
</feature>
<feature type="transmembrane region" description="Helical" evidence="2">
    <location>
        <begin position="190"/>
        <end position="213"/>
    </location>
</feature>
<dbReference type="Pfam" id="PF15672">
    <property type="entry name" value="Mucin15"/>
    <property type="match status" value="1"/>
</dbReference>
<dbReference type="InterPro" id="IPR031371">
    <property type="entry name" value="Mucin-15"/>
</dbReference>
<protein>
    <submittedName>
        <fullName evidence="3">MUC15 protein</fullName>
    </submittedName>
</protein>
<dbReference type="EMBL" id="VZRL01003027">
    <property type="protein sequence ID" value="NWV22113.1"/>
    <property type="molecule type" value="Genomic_DNA"/>
</dbReference>
<feature type="region of interest" description="Disordered" evidence="1">
    <location>
        <begin position="246"/>
        <end position="287"/>
    </location>
</feature>
<organism evidence="3 4">
    <name type="scientific">Origma solitaria</name>
    <dbReference type="NCBI Taxonomy" id="720586"/>
    <lineage>
        <taxon>Eukaryota</taxon>
        <taxon>Metazoa</taxon>
        <taxon>Chordata</taxon>
        <taxon>Craniata</taxon>
        <taxon>Vertebrata</taxon>
        <taxon>Euteleostomi</taxon>
        <taxon>Archelosauria</taxon>
        <taxon>Archosauria</taxon>
        <taxon>Dinosauria</taxon>
        <taxon>Saurischia</taxon>
        <taxon>Theropoda</taxon>
        <taxon>Coelurosauria</taxon>
        <taxon>Aves</taxon>
        <taxon>Neognathae</taxon>
        <taxon>Neoaves</taxon>
        <taxon>Telluraves</taxon>
        <taxon>Australaves</taxon>
        <taxon>Passeriformes</taxon>
        <taxon>Meliphagoidea</taxon>
        <taxon>Acanthizidae</taxon>
        <taxon>Origma</taxon>
    </lineage>
</organism>
<evidence type="ECO:0000256" key="1">
    <source>
        <dbReference type="SAM" id="MobiDB-lite"/>
    </source>
</evidence>
<evidence type="ECO:0000313" key="4">
    <source>
        <dbReference type="Proteomes" id="UP000571324"/>
    </source>
</evidence>
<comment type="caution">
    <text evidence="3">The sequence shown here is derived from an EMBL/GenBank/DDBJ whole genome shotgun (WGS) entry which is preliminary data.</text>
</comment>
<feature type="non-terminal residue" evidence="3">
    <location>
        <position position="1"/>
    </location>
</feature>
<gene>
    <name evidence="3" type="primary">Muc15</name>
    <name evidence="3" type="ORF">ORISOL_R15905</name>
</gene>
<dbReference type="AlphaFoldDB" id="A0A7K6D5N2"/>
<sequence length="287" mass="30304">QPTSQRFVLHMTTALSPSTISHAAPAATNAEENVTKTTEIITGAKSTSLRSPDGTTFSSTVSENGTNNSATNFYRSLMSLATFRTTDGFSEVIKSAAATSTSTLTPSHPTVTYTTVGASVLPRKNSSVNPTTLLPISVTLTSPMAKQDSPTPNLNPLQQTTKLNRNSSNLSIASPNPKDAREDKTNKEGVIVGAIVGATLGSVLIGLVGYFICAKKRSESFAHRRLYDDSRSDPVLHLDNSLQPYDMSFGGASDDKSSTADKTEEDNAGCPSDGIPMADITPSHPSF</sequence>
<feature type="compositionally biased region" description="Basic and acidic residues" evidence="1">
    <location>
        <begin position="253"/>
        <end position="262"/>
    </location>
</feature>
<evidence type="ECO:0000256" key="2">
    <source>
        <dbReference type="SAM" id="Phobius"/>
    </source>
</evidence>
<dbReference type="PANTHER" id="PTHR45427">
    <property type="entry name" value="MUCIN-15"/>
    <property type="match status" value="1"/>
</dbReference>
<evidence type="ECO:0000313" key="3">
    <source>
        <dbReference type="EMBL" id="NWV22113.1"/>
    </source>
</evidence>